<evidence type="ECO:0000256" key="6">
    <source>
        <dbReference type="ARBA" id="ARBA00023121"/>
    </source>
</evidence>
<feature type="domain" description="Laminin G" evidence="13">
    <location>
        <begin position="41"/>
        <end position="212"/>
    </location>
</feature>
<dbReference type="CTD" id="6462"/>
<evidence type="ECO:0000256" key="11">
    <source>
        <dbReference type="PROSITE-ProRule" id="PRU00122"/>
    </source>
</evidence>
<evidence type="ECO:0000256" key="5">
    <source>
        <dbReference type="ARBA" id="ARBA00022729"/>
    </source>
</evidence>
<dbReference type="Ensembl" id="ENSPKIT00000002064.1">
    <property type="protein sequence ID" value="ENSPKIP00000021428.1"/>
    <property type="gene ID" value="ENSPKIG00000005838.1"/>
</dbReference>
<keyword evidence="7" id="KW-1015">Disulfide bond</keyword>
<comment type="subcellular location">
    <subcellularLocation>
        <location evidence="1">Secreted</location>
    </subcellularLocation>
</comment>
<evidence type="ECO:0000313" key="15">
    <source>
        <dbReference type="Proteomes" id="UP000261540"/>
    </source>
</evidence>
<dbReference type="InterPro" id="IPR013320">
    <property type="entry name" value="ConA-like_dom_sf"/>
</dbReference>
<dbReference type="SMART" id="SM00282">
    <property type="entry name" value="LamG"/>
    <property type="match status" value="1"/>
</dbReference>
<dbReference type="GeneID" id="111854519"/>
<sequence>MDPQPLLLVLLCVSLAQRTREAVEEPGVRRRLISGNGPLDLGQSWGLKTPLMHMKANLTEVTSIRSTFEFRTLDPEGLVLYGDTHAGAEWFVLGLRGGVPEMQIRKSGTIAAVTGGPRLNNGHWHQVQLRSEGHSVVLEVNGTKALVVGLHSQHAQQDTTGLIRLSLGGILVKDLELFNSLRLEMDGCVRTGNWLNLSQPWDTDLVGEPRACYAHIRRGSFFPGTGLAVFNTSGYPTHMGTGRSITIGIEGHIGDWTGTLLAILNSQHKAILTIAAQNQTQKLEVTFGERTDSLSLAHNELLLNLSENAMQIALGDKVVTELRDDTRDWLNIWDDGMLLAFGGVPNYRANTSDSQYLHGCIWGIRIQDRELDLDHALYKHSSISSHSCPASPDLLESSPLLTAAH</sequence>
<dbReference type="GeneTree" id="ENSGT00940000154035"/>
<dbReference type="PANTHER" id="PTHR24040">
    <property type="entry name" value="LAMININ G-LIKE DOMAIN-CONTAINING PROTEIN"/>
    <property type="match status" value="1"/>
</dbReference>
<reference evidence="14" key="1">
    <citation type="submission" date="2025-08" db="UniProtKB">
        <authorList>
            <consortium name="Ensembl"/>
        </authorList>
    </citation>
    <scope>IDENTIFICATION</scope>
</reference>
<dbReference type="AlphaFoldDB" id="A0A3B3RSY7"/>
<evidence type="ECO:0000259" key="13">
    <source>
        <dbReference type="PROSITE" id="PS50025"/>
    </source>
</evidence>
<dbReference type="SUPFAM" id="SSF49899">
    <property type="entry name" value="Concanavalin A-like lectins/glucanases"/>
    <property type="match status" value="2"/>
</dbReference>
<dbReference type="KEGG" id="pki:111854519"/>
<evidence type="ECO:0000256" key="4">
    <source>
        <dbReference type="ARBA" id="ARBA00022665"/>
    </source>
</evidence>
<dbReference type="PROSITE" id="PS50025">
    <property type="entry name" value="LAM_G_DOMAIN"/>
    <property type="match status" value="1"/>
</dbReference>
<name>A0A3B3RSY7_9TELE</name>
<dbReference type="Proteomes" id="UP000261540">
    <property type="component" value="Unplaced"/>
</dbReference>
<dbReference type="Pfam" id="PF00054">
    <property type="entry name" value="Laminin_G_1"/>
    <property type="match status" value="1"/>
</dbReference>
<keyword evidence="15" id="KW-1185">Reference proteome</keyword>
<keyword evidence="3" id="KW-0964">Secreted</keyword>
<evidence type="ECO:0000256" key="12">
    <source>
        <dbReference type="SAM" id="SignalP"/>
    </source>
</evidence>
<keyword evidence="5 12" id="KW-0732">Signal</keyword>
<comment type="subunit">
    <text evidence="2">Homodimer.</text>
</comment>
<dbReference type="OrthoDB" id="6275838at2759"/>
<evidence type="ECO:0000256" key="2">
    <source>
        <dbReference type="ARBA" id="ARBA00011738"/>
    </source>
</evidence>
<comment type="function">
    <text evidence="9">Functions as an androgen transport protein, but may also be involved in receptor mediated processes. Each dimer binds one molecule of steroid. Specific for 5-alpha-dihydrotestosterone, testosterone, and 17-beta-estradiol. Regulates the plasma metabolic clearance rate of steroid hormones by controlling their plasma concentration.</text>
</comment>
<dbReference type="RefSeq" id="XP_023688303.1">
    <property type="nucleotide sequence ID" value="XM_023832535.2"/>
</dbReference>
<comment type="caution">
    <text evidence="11">Lacks conserved residue(s) required for the propagation of feature annotation.</text>
</comment>
<dbReference type="CDD" id="cd00110">
    <property type="entry name" value="LamG"/>
    <property type="match status" value="1"/>
</dbReference>
<keyword evidence="4" id="KW-0754">Steroid-binding</keyword>
<evidence type="ECO:0000313" key="14">
    <source>
        <dbReference type="Ensembl" id="ENSPKIP00000021428.1"/>
    </source>
</evidence>
<organism evidence="14 15">
    <name type="scientific">Paramormyrops kingsleyae</name>
    <dbReference type="NCBI Taxonomy" id="1676925"/>
    <lineage>
        <taxon>Eukaryota</taxon>
        <taxon>Metazoa</taxon>
        <taxon>Chordata</taxon>
        <taxon>Craniata</taxon>
        <taxon>Vertebrata</taxon>
        <taxon>Euteleostomi</taxon>
        <taxon>Actinopterygii</taxon>
        <taxon>Neopterygii</taxon>
        <taxon>Teleostei</taxon>
        <taxon>Osteoglossocephala</taxon>
        <taxon>Osteoglossomorpha</taxon>
        <taxon>Osteoglossiformes</taxon>
        <taxon>Mormyridae</taxon>
        <taxon>Paramormyrops</taxon>
    </lineage>
</organism>
<evidence type="ECO:0000256" key="7">
    <source>
        <dbReference type="ARBA" id="ARBA00023157"/>
    </source>
</evidence>
<keyword evidence="6" id="KW-0446">Lipid-binding</keyword>
<dbReference type="PANTHER" id="PTHR24040:SF3">
    <property type="entry name" value="SEX HORMONE-BINDING GLOBULIN"/>
    <property type="match status" value="1"/>
</dbReference>
<evidence type="ECO:0000256" key="3">
    <source>
        <dbReference type="ARBA" id="ARBA00022525"/>
    </source>
</evidence>
<dbReference type="Gene3D" id="2.60.120.200">
    <property type="match status" value="2"/>
</dbReference>
<protein>
    <recommendedName>
        <fullName evidence="10">Sex hormone-binding globulin</fullName>
    </recommendedName>
</protein>
<evidence type="ECO:0000256" key="8">
    <source>
        <dbReference type="ARBA" id="ARBA00023180"/>
    </source>
</evidence>
<evidence type="ECO:0000256" key="9">
    <source>
        <dbReference type="ARBA" id="ARBA00037620"/>
    </source>
</evidence>
<dbReference type="GO" id="GO:0005576">
    <property type="term" value="C:extracellular region"/>
    <property type="evidence" value="ECO:0007669"/>
    <property type="project" value="UniProtKB-SubCell"/>
</dbReference>
<reference evidence="14" key="2">
    <citation type="submission" date="2025-09" db="UniProtKB">
        <authorList>
            <consortium name="Ensembl"/>
        </authorList>
    </citation>
    <scope>IDENTIFICATION</scope>
</reference>
<keyword evidence="8" id="KW-0325">Glycoprotein</keyword>
<dbReference type="GO" id="GO:0005496">
    <property type="term" value="F:steroid binding"/>
    <property type="evidence" value="ECO:0007669"/>
    <property type="project" value="UniProtKB-KW"/>
</dbReference>
<feature type="chain" id="PRO_5017293852" description="Sex hormone-binding globulin" evidence="12">
    <location>
        <begin position="23"/>
        <end position="405"/>
    </location>
</feature>
<dbReference type="STRING" id="1676925.ENSPKIP00000021428"/>
<accession>A0A3B3RSY7</accession>
<dbReference type="InterPro" id="IPR001791">
    <property type="entry name" value="Laminin_G"/>
</dbReference>
<evidence type="ECO:0000256" key="10">
    <source>
        <dbReference type="ARBA" id="ARBA00040510"/>
    </source>
</evidence>
<dbReference type="InterPro" id="IPR051145">
    <property type="entry name" value="GAS-SHBG-PROS"/>
</dbReference>
<evidence type="ECO:0000256" key="1">
    <source>
        <dbReference type="ARBA" id="ARBA00004613"/>
    </source>
</evidence>
<proteinExistence type="predicted"/>
<feature type="signal peptide" evidence="12">
    <location>
        <begin position="1"/>
        <end position="22"/>
    </location>
</feature>